<dbReference type="Gene3D" id="1.10.260.40">
    <property type="entry name" value="lambda repressor-like DNA-binding domains"/>
    <property type="match status" value="1"/>
</dbReference>
<organism evidence="2 3">
    <name type="scientific">Nocardia bovistercoris</name>
    <dbReference type="NCBI Taxonomy" id="2785916"/>
    <lineage>
        <taxon>Bacteria</taxon>
        <taxon>Bacillati</taxon>
        <taxon>Actinomycetota</taxon>
        <taxon>Actinomycetes</taxon>
        <taxon>Mycobacteriales</taxon>
        <taxon>Nocardiaceae</taxon>
        <taxon>Nocardia</taxon>
    </lineage>
</organism>
<dbReference type="InterPro" id="IPR043917">
    <property type="entry name" value="DUF5753"/>
</dbReference>
<comment type="caution">
    <text evidence="2">The sequence shown here is derived from an EMBL/GenBank/DDBJ whole genome shotgun (WGS) entry which is preliminary data.</text>
</comment>
<reference evidence="2" key="1">
    <citation type="submission" date="2020-11" db="EMBL/GenBank/DDBJ databases">
        <title>Nocardia NEAU-351.nov., a novel actinomycete isolated from the cow dung.</title>
        <authorList>
            <person name="Zhang X."/>
        </authorList>
    </citation>
    <scope>NUCLEOTIDE SEQUENCE</scope>
    <source>
        <strain evidence="2">NEAU-351</strain>
    </source>
</reference>
<dbReference type="InterPro" id="IPR001387">
    <property type="entry name" value="Cro/C1-type_HTH"/>
</dbReference>
<evidence type="ECO:0000313" key="3">
    <source>
        <dbReference type="Proteomes" id="UP000655751"/>
    </source>
</evidence>
<dbReference type="Proteomes" id="UP000655751">
    <property type="component" value="Unassembled WGS sequence"/>
</dbReference>
<protein>
    <submittedName>
        <fullName evidence="2">Helix-turn-helix domain-containing protein</fullName>
    </submittedName>
</protein>
<dbReference type="SMART" id="SM00530">
    <property type="entry name" value="HTH_XRE"/>
    <property type="match status" value="1"/>
</dbReference>
<accession>A0A931N4Y1</accession>
<dbReference type="AlphaFoldDB" id="A0A931N4Y1"/>
<proteinExistence type="predicted"/>
<dbReference type="EMBL" id="JADMLG010000010">
    <property type="protein sequence ID" value="MBH0779182.1"/>
    <property type="molecule type" value="Genomic_DNA"/>
</dbReference>
<dbReference type="CDD" id="cd00093">
    <property type="entry name" value="HTH_XRE"/>
    <property type="match status" value="1"/>
</dbReference>
<sequence>MIAEPDDDGRVQSVVAERGPTVLRIALGGQLRRLRESRNITREAAGDAIRGSHAKISRLELGRTGFKERDIRDLLTFYGVHDVEERDAFIDLARKANEPGWWHRYSDLLPPWFSTYLGLEQAAGKIRTYEAHLMPGLLQTPDYSRAVLSLGADDADTERRVAVRQRRQELLYRPEAPVVWVVLDEAALHRPVGGRRVQRDQMRHLITLGELPNVTIQVLPYSAGEHAAAGSAFSILRFAEPELPDVVYLEHLTSALYLDRRQDLAQYLSIMDRLSVQSLPPEKSMDMLDEYATKLS</sequence>
<dbReference type="GO" id="GO:0003677">
    <property type="term" value="F:DNA binding"/>
    <property type="evidence" value="ECO:0007669"/>
    <property type="project" value="InterPro"/>
</dbReference>
<evidence type="ECO:0000259" key="1">
    <source>
        <dbReference type="PROSITE" id="PS50943"/>
    </source>
</evidence>
<dbReference type="InterPro" id="IPR010982">
    <property type="entry name" value="Lambda_DNA-bd_dom_sf"/>
</dbReference>
<name>A0A931N4Y1_9NOCA</name>
<dbReference type="Pfam" id="PF13560">
    <property type="entry name" value="HTH_31"/>
    <property type="match status" value="1"/>
</dbReference>
<dbReference type="RefSeq" id="WP_196151507.1">
    <property type="nucleotide sequence ID" value="NZ_JADMLG010000010.1"/>
</dbReference>
<dbReference type="PROSITE" id="PS50943">
    <property type="entry name" value="HTH_CROC1"/>
    <property type="match status" value="1"/>
</dbReference>
<evidence type="ECO:0000313" key="2">
    <source>
        <dbReference type="EMBL" id="MBH0779182.1"/>
    </source>
</evidence>
<keyword evidence="3" id="KW-1185">Reference proteome</keyword>
<feature type="domain" description="HTH cro/C1-type" evidence="1">
    <location>
        <begin position="31"/>
        <end position="86"/>
    </location>
</feature>
<dbReference type="Pfam" id="PF19054">
    <property type="entry name" value="DUF5753"/>
    <property type="match status" value="1"/>
</dbReference>
<gene>
    <name evidence="2" type="ORF">IT779_23210</name>
</gene>
<dbReference type="SUPFAM" id="SSF47413">
    <property type="entry name" value="lambda repressor-like DNA-binding domains"/>
    <property type="match status" value="1"/>
</dbReference>